<evidence type="ECO:0000256" key="5">
    <source>
        <dbReference type="ARBA" id="ARBA00015196"/>
    </source>
</evidence>
<dbReference type="EC" id="3.1.3.3" evidence="4"/>
<evidence type="ECO:0000256" key="9">
    <source>
        <dbReference type="ARBA" id="ARBA00022842"/>
    </source>
</evidence>
<dbReference type="AlphaFoldDB" id="A0A2K8L233"/>
<dbReference type="PANTHER" id="PTHR43344:SF2">
    <property type="entry name" value="PHOSPHOSERINE PHOSPHATASE"/>
    <property type="match status" value="1"/>
</dbReference>
<comment type="catalytic activity">
    <reaction evidence="12">
        <text>O-phospho-L-serine + H2O = L-serine + phosphate</text>
        <dbReference type="Rhea" id="RHEA:21208"/>
        <dbReference type="ChEBI" id="CHEBI:15377"/>
        <dbReference type="ChEBI" id="CHEBI:33384"/>
        <dbReference type="ChEBI" id="CHEBI:43474"/>
        <dbReference type="ChEBI" id="CHEBI:57524"/>
        <dbReference type="EC" id="3.1.3.3"/>
    </reaction>
</comment>
<dbReference type="SFLD" id="SFLDF00029">
    <property type="entry name" value="phosphoserine_phosphatase"/>
    <property type="match status" value="1"/>
</dbReference>
<evidence type="ECO:0000256" key="10">
    <source>
        <dbReference type="ARBA" id="ARBA00023299"/>
    </source>
</evidence>
<evidence type="ECO:0000256" key="3">
    <source>
        <dbReference type="ARBA" id="ARBA00009184"/>
    </source>
</evidence>
<evidence type="ECO:0000256" key="7">
    <source>
        <dbReference type="ARBA" id="ARBA00022723"/>
    </source>
</evidence>
<reference evidence="15 16" key="1">
    <citation type="submission" date="2016-12" db="EMBL/GenBank/DDBJ databases">
        <title>Isolation and genomic insights into novel planktonic Zetaproteobacteria from stratified waters of the Chesapeake Bay.</title>
        <authorList>
            <person name="McAllister S.M."/>
            <person name="Kato S."/>
            <person name="Chan C.S."/>
            <person name="Chiu B.K."/>
            <person name="Field E.K."/>
        </authorList>
    </citation>
    <scope>NUCLEOTIDE SEQUENCE [LARGE SCALE GENOMIC DNA]</scope>
    <source>
        <strain evidence="15 16">CP-8</strain>
    </source>
</reference>
<dbReference type="GO" id="GO:0005737">
    <property type="term" value="C:cytoplasm"/>
    <property type="evidence" value="ECO:0007669"/>
    <property type="project" value="TreeGrafter"/>
</dbReference>
<evidence type="ECO:0000256" key="4">
    <source>
        <dbReference type="ARBA" id="ARBA00012640"/>
    </source>
</evidence>
<evidence type="ECO:0000313" key="15">
    <source>
        <dbReference type="EMBL" id="ATX81347.1"/>
    </source>
</evidence>
<dbReference type="InterPro" id="IPR023214">
    <property type="entry name" value="HAD_sf"/>
</dbReference>
<keyword evidence="10" id="KW-0718">Serine biosynthesis</keyword>
<dbReference type="InterPro" id="IPR050582">
    <property type="entry name" value="HAD-like_SerB"/>
</dbReference>
<dbReference type="SFLD" id="SFLDS00003">
    <property type="entry name" value="Haloacid_Dehalogenase"/>
    <property type="match status" value="1"/>
</dbReference>
<comment type="catalytic activity">
    <reaction evidence="13">
        <text>O-phospho-D-serine + H2O = D-serine + phosphate</text>
        <dbReference type="Rhea" id="RHEA:24873"/>
        <dbReference type="ChEBI" id="CHEBI:15377"/>
        <dbReference type="ChEBI" id="CHEBI:35247"/>
        <dbReference type="ChEBI" id="CHEBI:43474"/>
        <dbReference type="ChEBI" id="CHEBI:58680"/>
        <dbReference type="EC" id="3.1.3.3"/>
    </reaction>
</comment>
<evidence type="ECO:0000256" key="6">
    <source>
        <dbReference type="ARBA" id="ARBA00022605"/>
    </source>
</evidence>
<dbReference type="InterPro" id="IPR036412">
    <property type="entry name" value="HAD-like_sf"/>
</dbReference>
<dbReference type="UniPathway" id="UPA00135">
    <property type="reaction ID" value="UER00198"/>
</dbReference>
<dbReference type="Gene3D" id="3.40.50.1000">
    <property type="entry name" value="HAD superfamily/HAD-like"/>
    <property type="match status" value="1"/>
</dbReference>
<dbReference type="PANTHER" id="PTHR43344">
    <property type="entry name" value="PHOSPHOSERINE PHOSPHATASE"/>
    <property type="match status" value="1"/>
</dbReference>
<dbReference type="NCBIfam" id="TIGR01488">
    <property type="entry name" value="HAD-SF-IB"/>
    <property type="match status" value="1"/>
</dbReference>
<name>A0A2K8L233_9PROT</name>
<dbReference type="SFLD" id="SFLDG01137">
    <property type="entry name" value="C1.6.1:_Phosphoserine_Phosphat"/>
    <property type="match status" value="1"/>
</dbReference>
<sequence>MLSNFLLPPDYELPIRLTSPLFATPGGGQLLLCSTHDAWRLRDHYGCDTLEAVQMQISLGEGKRLDIWQSELEAAHMNAHIFGCDSFEAFKEICESLALERIGILQVATQPDYCRLLLAGSADAKTMTMRLRPLSERLKVDIAVTDLKPSPSLSEPGLLLMDMDSTLIQCECIDEIADFMGIKDRIAAITQLSMEGKLDFVASFTERVKLLKGLDAGVLQRVLDERITLTEGAESLIRGLQAHGWKTGLVSGGFTFFTGHFEEKLGLDFSMGNELEIIGGKLTGGFIGDIVDASSKRTALLTKAKEWDIPMSQTIAIGDGANDLPMIEAAGMGIAFHAKPRVRELAPYALSYGGLNRALDLL</sequence>
<dbReference type="EMBL" id="CP018800">
    <property type="protein sequence ID" value="ATX81347.1"/>
    <property type="molecule type" value="Genomic_DNA"/>
</dbReference>
<dbReference type="SFLD" id="SFLDG01136">
    <property type="entry name" value="C1.6:_Phosphoserine_Phosphatas"/>
    <property type="match status" value="1"/>
</dbReference>
<accession>A0A2K8L233</accession>
<dbReference type="Pfam" id="PF12710">
    <property type="entry name" value="HAD"/>
    <property type="match status" value="1"/>
</dbReference>
<dbReference type="KEGG" id="mfn:Ga0123462_0472"/>
<comment type="cofactor">
    <cofactor evidence="1">
        <name>Mg(2+)</name>
        <dbReference type="ChEBI" id="CHEBI:18420"/>
    </cofactor>
</comment>
<evidence type="ECO:0000256" key="2">
    <source>
        <dbReference type="ARBA" id="ARBA00005135"/>
    </source>
</evidence>
<gene>
    <name evidence="15" type="ORF">Ga0123462_0472</name>
</gene>
<keyword evidence="9" id="KW-0460">Magnesium</keyword>
<organism evidence="15 16">
    <name type="scientific">Mariprofundus ferrinatatus</name>
    <dbReference type="NCBI Taxonomy" id="1921087"/>
    <lineage>
        <taxon>Bacteria</taxon>
        <taxon>Pseudomonadati</taxon>
        <taxon>Pseudomonadota</taxon>
        <taxon>Candidatius Mariprofundia</taxon>
        <taxon>Mariprofundales</taxon>
        <taxon>Mariprofundaceae</taxon>
        <taxon>Mariprofundus</taxon>
    </lineage>
</organism>
<dbReference type="SUPFAM" id="SSF56784">
    <property type="entry name" value="HAD-like"/>
    <property type="match status" value="1"/>
</dbReference>
<comment type="similarity">
    <text evidence="3">Belongs to the HAD-like hydrolase superfamily. SerB family.</text>
</comment>
<dbReference type="RefSeq" id="WP_232726532.1">
    <property type="nucleotide sequence ID" value="NZ_CP018800.1"/>
</dbReference>
<evidence type="ECO:0000256" key="12">
    <source>
        <dbReference type="ARBA" id="ARBA00048138"/>
    </source>
</evidence>
<dbReference type="InterPro" id="IPR004469">
    <property type="entry name" value="PSP"/>
</dbReference>
<dbReference type="Proteomes" id="UP000231637">
    <property type="component" value="Chromosome"/>
</dbReference>
<comment type="pathway">
    <text evidence="2">Amino-acid biosynthesis; L-serine biosynthesis; L-serine from 3-phospho-D-glycerate: step 3/3.</text>
</comment>
<proteinExistence type="inferred from homology"/>
<evidence type="ECO:0000256" key="8">
    <source>
        <dbReference type="ARBA" id="ARBA00022801"/>
    </source>
</evidence>
<feature type="active site" description="Proton donor" evidence="14">
    <location>
        <position position="164"/>
    </location>
</feature>
<dbReference type="GO" id="GO:0006564">
    <property type="term" value="P:L-serine biosynthetic process"/>
    <property type="evidence" value="ECO:0007669"/>
    <property type="project" value="UniProtKB-KW"/>
</dbReference>
<evidence type="ECO:0000256" key="1">
    <source>
        <dbReference type="ARBA" id="ARBA00001946"/>
    </source>
</evidence>
<protein>
    <recommendedName>
        <fullName evidence="5">Phosphoserine phosphatase</fullName>
        <ecNumber evidence="4">3.1.3.3</ecNumber>
    </recommendedName>
    <alternativeName>
        <fullName evidence="11">O-phosphoserine phosphohydrolase</fullName>
    </alternativeName>
</protein>
<feature type="active site" description="Nucleophile" evidence="14">
    <location>
        <position position="162"/>
    </location>
</feature>
<evidence type="ECO:0000256" key="13">
    <source>
        <dbReference type="ARBA" id="ARBA00048523"/>
    </source>
</evidence>
<keyword evidence="16" id="KW-1185">Reference proteome</keyword>
<keyword evidence="8" id="KW-0378">Hydrolase</keyword>
<evidence type="ECO:0000256" key="11">
    <source>
        <dbReference type="ARBA" id="ARBA00031693"/>
    </source>
</evidence>
<evidence type="ECO:0000256" key="14">
    <source>
        <dbReference type="PIRSR" id="PIRSR604469-1"/>
    </source>
</evidence>
<dbReference type="GO" id="GO:0000287">
    <property type="term" value="F:magnesium ion binding"/>
    <property type="evidence" value="ECO:0007669"/>
    <property type="project" value="TreeGrafter"/>
</dbReference>
<keyword evidence="6" id="KW-0028">Amino-acid biosynthesis</keyword>
<dbReference type="NCBIfam" id="TIGR00338">
    <property type="entry name" value="serB"/>
    <property type="match status" value="1"/>
</dbReference>
<dbReference type="GO" id="GO:0036424">
    <property type="term" value="F:L-phosphoserine phosphatase activity"/>
    <property type="evidence" value="ECO:0007669"/>
    <property type="project" value="InterPro"/>
</dbReference>
<evidence type="ECO:0000313" key="16">
    <source>
        <dbReference type="Proteomes" id="UP000231637"/>
    </source>
</evidence>
<keyword evidence="7" id="KW-0479">Metal-binding</keyword>
<dbReference type="CDD" id="cd07500">
    <property type="entry name" value="HAD_PSP"/>
    <property type="match status" value="1"/>
</dbReference>